<protein>
    <submittedName>
        <fullName evidence="1">Uncharacterized protein</fullName>
    </submittedName>
</protein>
<gene>
    <name evidence="1" type="ORF">GRAN_0623</name>
</gene>
<name>A0A4Q0T119_9BACT</name>
<keyword evidence="2" id="KW-1185">Reference proteome</keyword>
<evidence type="ECO:0000313" key="2">
    <source>
        <dbReference type="Proteomes" id="UP000289437"/>
    </source>
</evidence>
<dbReference type="EMBL" id="RDSM01000001">
    <property type="protein sequence ID" value="RXH57313.1"/>
    <property type="molecule type" value="Genomic_DNA"/>
</dbReference>
<organism evidence="1 2">
    <name type="scientific">Granulicella sibirica</name>
    <dbReference type="NCBI Taxonomy" id="2479048"/>
    <lineage>
        <taxon>Bacteria</taxon>
        <taxon>Pseudomonadati</taxon>
        <taxon>Acidobacteriota</taxon>
        <taxon>Terriglobia</taxon>
        <taxon>Terriglobales</taxon>
        <taxon>Acidobacteriaceae</taxon>
        <taxon>Granulicella</taxon>
    </lineage>
</organism>
<reference evidence="2" key="2">
    <citation type="submission" date="2019-02" db="EMBL/GenBank/DDBJ databases">
        <title>Granulicella sibirica sp. nov., a psychrotolerant acidobacterium isolated from an organic soil layer in forested tundra, West Siberia.</title>
        <authorList>
            <person name="Oshkin I.Y."/>
            <person name="Kulichevskaya I.S."/>
            <person name="Rijpstra W.I.C."/>
            <person name="Sinninghe Damste J.S."/>
            <person name="Rakitin A.L."/>
            <person name="Ravin N.V."/>
            <person name="Dedysh S.N."/>
        </authorList>
    </citation>
    <scope>NUCLEOTIDE SEQUENCE [LARGE SCALE GENOMIC DNA]</scope>
    <source>
        <strain evidence="2">AF10</strain>
    </source>
</reference>
<evidence type="ECO:0000313" key="1">
    <source>
        <dbReference type="EMBL" id="RXH57313.1"/>
    </source>
</evidence>
<dbReference type="AlphaFoldDB" id="A0A4Q0T119"/>
<sequence>MSPGQLQGCAERGEIVQKLSKLMIGGSALIKDREARR</sequence>
<proteinExistence type="predicted"/>
<reference evidence="1 2" key="1">
    <citation type="submission" date="2018-11" db="EMBL/GenBank/DDBJ databases">
        <authorList>
            <person name="Mardanov A.V."/>
            <person name="Ravin N.V."/>
            <person name="Dedysh S.N."/>
        </authorList>
    </citation>
    <scope>NUCLEOTIDE SEQUENCE [LARGE SCALE GENOMIC DNA]</scope>
    <source>
        <strain evidence="1 2">AF10</strain>
    </source>
</reference>
<comment type="caution">
    <text evidence="1">The sequence shown here is derived from an EMBL/GenBank/DDBJ whole genome shotgun (WGS) entry which is preliminary data.</text>
</comment>
<accession>A0A4Q0T119</accession>
<dbReference type="Proteomes" id="UP000289437">
    <property type="component" value="Unassembled WGS sequence"/>
</dbReference>